<comment type="pathway">
    <text evidence="1 5">Pyrimidine metabolism; dUMP biosynthesis; dUMP from dCTP (dUTP route): step 2/2.</text>
</comment>
<dbReference type="InterPro" id="IPR036157">
    <property type="entry name" value="dUTPase-like_sf"/>
</dbReference>
<evidence type="ECO:0000256" key="1">
    <source>
        <dbReference type="ARBA" id="ARBA00005142"/>
    </source>
</evidence>
<dbReference type="GO" id="GO:0046081">
    <property type="term" value="P:dUTP catabolic process"/>
    <property type="evidence" value="ECO:0007669"/>
    <property type="project" value="UniProtKB-UniRule"/>
</dbReference>
<dbReference type="EMBL" id="NCKV01013393">
    <property type="protein sequence ID" value="RWS21165.1"/>
    <property type="molecule type" value="Genomic_DNA"/>
</dbReference>
<dbReference type="Pfam" id="PF00692">
    <property type="entry name" value="dUTPase"/>
    <property type="match status" value="1"/>
</dbReference>
<dbReference type="GO" id="GO:0006226">
    <property type="term" value="P:dUMP biosynthetic process"/>
    <property type="evidence" value="ECO:0007669"/>
    <property type="project" value="UniProtKB-UniRule"/>
</dbReference>
<dbReference type="AlphaFoldDB" id="A0A443S0W1"/>
<feature type="domain" description="dUTPase-like" evidence="6">
    <location>
        <begin position="13"/>
        <end position="139"/>
    </location>
</feature>
<keyword evidence="3 5" id="KW-0378">Hydrolase</keyword>
<evidence type="ECO:0000256" key="4">
    <source>
        <dbReference type="ARBA" id="ARBA00023080"/>
    </source>
</evidence>
<dbReference type="EC" id="3.6.1.23" evidence="5"/>
<proteinExistence type="inferred from homology"/>
<dbReference type="NCBIfam" id="TIGR00576">
    <property type="entry name" value="dut"/>
    <property type="match status" value="1"/>
</dbReference>
<keyword evidence="5" id="KW-0460">Magnesium</keyword>
<keyword evidence="5" id="KW-0479">Metal-binding</keyword>
<dbReference type="GO" id="GO:0000287">
    <property type="term" value="F:magnesium ion binding"/>
    <property type="evidence" value="ECO:0007669"/>
    <property type="project" value="UniProtKB-UniRule"/>
</dbReference>
<dbReference type="InterPro" id="IPR033704">
    <property type="entry name" value="dUTPase_trimeric"/>
</dbReference>
<name>A0A443S0W1_9ACAR</name>
<evidence type="ECO:0000256" key="3">
    <source>
        <dbReference type="ARBA" id="ARBA00022801"/>
    </source>
</evidence>
<dbReference type="Gene3D" id="2.70.40.10">
    <property type="match status" value="1"/>
</dbReference>
<reference evidence="7 8" key="1">
    <citation type="journal article" date="2018" name="Gigascience">
        <title>Genomes of trombidid mites reveal novel predicted allergens and laterally-transferred genes associated with secondary metabolism.</title>
        <authorList>
            <person name="Dong X."/>
            <person name="Chaisiri K."/>
            <person name="Xia D."/>
            <person name="Armstrong S.D."/>
            <person name="Fang Y."/>
            <person name="Donnelly M.J."/>
            <person name="Kadowaki T."/>
            <person name="McGarry J.W."/>
            <person name="Darby A.C."/>
            <person name="Makepeace B.L."/>
        </authorList>
    </citation>
    <scope>NUCLEOTIDE SEQUENCE [LARGE SCALE GENOMIC DNA]</scope>
    <source>
        <strain evidence="7">UoL-UT</strain>
    </source>
</reference>
<dbReference type="VEuPathDB" id="VectorBase:LDEU010875"/>
<evidence type="ECO:0000256" key="2">
    <source>
        <dbReference type="ARBA" id="ARBA00006581"/>
    </source>
</evidence>
<dbReference type="STRING" id="299467.A0A443S0W1"/>
<dbReference type="GO" id="GO:0004170">
    <property type="term" value="F:dUTP diphosphatase activity"/>
    <property type="evidence" value="ECO:0007669"/>
    <property type="project" value="UniProtKB-UniRule"/>
</dbReference>
<dbReference type="NCBIfam" id="NF001862">
    <property type="entry name" value="PRK00601.1"/>
    <property type="match status" value="1"/>
</dbReference>
<dbReference type="UniPathway" id="UPA00610">
    <property type="reaction ID" value="UER00666"/>
</dbReference>
<evidence type="ECO:0000313" key="7">
    <source>
        <dbReference type="EMBL" id="RWS21165.1"/>
    </source>
</evidence>
<comment type="catalytic activity">
    <reaction evidence="5">
        <text>dUTP + H2O = dUMP + diphosphate + H(+)</text>
        <dbReference type="Rhea" id="RHEA:10248"/>
        <dbReference type="ChEBI" id="CHEBI:15377"/>
        <dbReference type="ChEBI" id="CHEBI:15378"/>
        <dbReference type="ChEBI" id="CHEBI:33019"/>
        <dbReference type="ChEBI" id="CHEBI:61555"/>
        <dbReference type="ChEBI" id="CHEBI:246422"/>
        <dbReference type="EC" id="3.6.1.23"/>
    </reaction>
</comment>
<dbReference type="InterPro" id="IPR008181">
    <property type="entry name" value="dUTPase"/>
</dbReference>
<comment type="cofactor">
    <cofactor evidence="5">
        <name>Mg(2+)</name>
        <dbReference type="ChEBI" id="CHEBI:18420"/>
    </cofactor>
</comment>
<evidence type="ECO:0000256" key="5">
    <source>
        <dbReference type="RuleBase" id="RU367024"/>
    </source>
</evidence>
<protein>
    <recommendedName>
        <fullName evidence="5">Deoxyuridine 5'-triphosphate nucleotidohydrolase</fullName>
        <shortName evidence="5">dUTPase</shortName>
        <ecNumber evidence="5">3.6.1.23</ecNumber>
    </recommendedName>
    <alternativeName>
        <fullName evidence="5">dUTP pyrophosphatase</fullName>
    </alternativeName>
</protein>
<sequence>MAVKFIRTSVRSIIPRRATAGSVGYDLFSIENKVVKAGSTALISTGIKMQIPSPFYGKIEGRSGLAYRCNVHIGGGVIDRDYRGEIQVILVNAGDIDFQVMVGMAIAQIIFIPCSNMALVEVENLDRSDRGARGFGSSGI</sequence>
<evidence type="ECO:0000259" key="6">
    <source>
        <dbReference type="Pfam" id="PF00692"/>
    </source>
</evidence>
<accession>A0A443S0W1</accession>
<comment type="caution">
    <text evidence="7">The sequence shown here is derived from an EMBL/GenBank/DDBJ whole genome shotgun (WGS) entry which is preliminary data.</text>
</comment>
<evidence type="ECO:0000313" key="8">
    <source>
        <dbReference type="Proteomes" id="UP000288716"/>
    </source>
</evidence>
<gene>
    <name evidence="7" type="ORF">B4U80_10232</name>
</gene>
<dbReference type="Proteomes" id="UP000288716">
    <property type="component" value="Unassembled WGS sequence"/>
</dbReference>
<dbReference type="CDD" id="cd07557">
    <property type="entry name" value="trimeric_dUTPase"/>
    <property type="match status" value="1"/>
</dbReference>
<keyword evidence="4 5" id="KW-0546">Nucleotide metabolism</keyword>
<comment type="function">
    <text evidence="5">Involved in nucleotide metabolism via production of dUMP, the immediate precursor of thymidine nucleotides, and decreases the intracellular concentration of dUTP so that uracil cannot be incorporated into DNA.</text>
</comment>
<dbReference type="OrthoDB" id="6409787at2759"/>
<dbReference type="SUPFAM" id="SSF51283">
    <property type="entry name" value="dUTPase-like"/>
    <property type="match status" value="1"/>
</dbReference>
<keyword evidence="8" id="KW-1185">Reference proteome</keyword>
<organism evidence="7 8">
    <name type="scientific">Leptotrombidium deliense</name>
    <dbReference type="NCBI Taxonomy" id="299467"/>
    <lineage>
        <taxon>Eukaryota</taxon>
        <taxon>Metazoa</taxon>
        <taxon>Ecdysozoa</taxon>
        <taxon>Arthropoda</taxon>
        <taxon>Chelicerata</taxon>
        <taxon>Arachnida</taxon>
        <taxon>Acari</taxon>
        <taxon>Acariformes</taxon>
        <taxon>Trombidiformes</taxon>
        <taxon>Prostigmata</taxon>
        <taxon>Anystina</taxon>
        <taxon>Parasitengona</taxon>
        <taxon>Trombiculoidea</taxon>
        <taxon>Trombiculidae</taxon>
        <taxon>Leptotrombidium</taxon>
    </lineage>
</organism>
<comment type="similarity">
    <text evidence="2 5">Belongs to the dUTPase family.</text>
</comment>
<dbReference type="PANTHER" id="PTHR11241">
    <property type="entry name" value="DEOXYURIDINE 5'-TRIPHOSPHATE NUCLEOTIDOHYDROLASE"/>
    <property type="match status" value="1"/>
</dbReference>
<dbReference type="InterPro" id="IPR029054">
    <property type="entry name" value="dUTPase-like"/>
</dbReference>
<dbReference type="PANTHER" id="PTHR11241:SF0">
    <property type="entry name" value="DEOXYURIDINE 5'-TRIPHOSPHATE NUCLEOTIDOHYDROLASE"/>
    <property type="match status" value="1"/>
</dbReference>